<feature type="domain" description="Sodium/calcium exchanger membrane region" evidence="13">
    <location>
        <begin position="412"/>
        <end position="563"/>
    </location>
</feature>
<evidence type="ECO:0000256" key="9">
    <source>
        <dbReference type="ARBA" id="ARBA00023136"/>
    </source>
</evidence>
<dbReference type="GO" id="GO:0015297">
    <property type="term" value="F:antiporter activity"/>
    <property type="evidence" value="ECO:0007669"/>
    <property type="project" value="UniProtKB-KW"/>
</dbReference>
<dbReference type="AlphaFoldDB" id="A0A9Q0G323"/>
<evidence type="ECO:0000256" key="6">
    <source>
        <dbReference type="ARBA" id="ARBA00022958"/>
    </source>
</evidence>
<evidence type="ECO:0000256" key="3">
    <source>
        <dbReference type="ARBA" id="ARBA00022449"/>
    </source>
</evidence>
<comment type="subcellular location">
    <subcellularLocation>
        <location evidence="1">Membrane</location>
        <topology evidence="1">Multi-pass membrane protein</topology>
    </subcellularLocation>
</comment>
<evidence type="ECO:0000256" key="10">
    <source>
        <dbReference type="ARBA" id="ARBA00023201"/>
    </source>
</evidence>
<feature type="transmembrane region" description="Helical" evidence="12">
    <location>
        <begin position="519"/>
        <end position="538"/>
    </location>
</feature>
<evidence type="ECO:0000313" key="14">
    <source>
        <dbReference type="EMBL" id="KAJ4841449.1"/>
    </source>
</evidence>
<dbReference type="InterPro" id="IPR051359">
    <property type="entry name" value="CaCA_antiporter"/>
</dbReference>
<dbReference type="Pfam" id="PF01699">
    <property type="entry name" value="Na_Ca_ex"/>
    <property type="match status" value="2"/>
</dbReference>
<keyword evidence="2" id="KW-0813">Transport</keyword>
<feature type="transmembrane region" description="Helical" evidence="12">
    <location>
        <begin position="431"/>
        <end position="456"/>
    </location>
</feature>
<evidence type="ECO:0000256" key="2">
    <source>
        <dbReference type="ARBA" id="ARBA00022448"/>
    </source>
</evidence>
<keyword evidence="7 12" id="KW-1133">Transmembrane helix</keyword>
<keyword evidence="15" id="KW-1185">Reference proteome</keyword>
<evidence type="ECO:0000256" key="5">
    <source>
        <dbReference type="ARBA" id="ARBA00022692"/>
    </source>
</evidence>
<feature type="domain" description="Sodium/calcium exchanger membrane region" evidence="13">
    <location>
        <begin position="106"/>
        <end position="250"/>
    </location>
</feature>
<feature type="transmembrane region" description="Helical" evidence="12">
    <location>
        <begin position="408"/>
        <end position="425"/>
    </location>
</feature>
<gene>
    <name evidence="14" type="ORF">Tsubulata_003539</name>
</gene>
<dbReference type="GO" id="GO:0008324">
    <property type="term" value="F:monoatomic cation transmembrane transporter activity"/>
    <property type="evidence" value="ECO:0007669"/>
    <property type="project" value="TreeGrafter"/>
</dbReference>
<keyword evidence="10" id="KW-0739">Sodium transport</keyword>
<evidence type="ECO:0000256" key="1">
    <source>
        <dbReference type="ARBA" id="ARBA00004141"/>
    </source>
</evidence>
<feature type="transmembrane region" description="Helical" evidence="12">
    <location>
        <begin position="378"/>
        <end position="396"/>
    </location>
</feature>
<feature type="transmembrane region" description="Helical" evidence="12">
    <location>
        <begin position="97"/>
        <end position="116"/>
    </location>
</feature>
<evidence type="ECO:0000256" key="8">
    <source>
        <dbReference type="ARBA" id="ARBA00023053"/>
    </source>
</evidence>
<comment type="caution">
    <text evidence="14">The sequence shown here is derived from an EMBL/GenBank/DDBJ whole genome shotgun (WGS) entry which is preliminary data.</text>
</comment>
<dbReference type="OrthoDB" id="407410at2759"/>
<dbReference type="InterPro" id="IPR044880">
    <property type="entry name" value="NCX_ion-bd_dom_sf"/>
</dbReference>
<feature type="transmembrane region" description="Helical" evidence="12">
    <location>
        <begin position="14"/>
        <end position="34"/>
    </location>
</feature>
<proteinExistence type="inferred from homology"/>
<feature type="transmembrane region" description="Helical" evidence="12">
    <location>
        <begin position="232"/>
        <end position="251"/>
    </location>
</feature>
<dbReference type="GO" id="GO:0006813">
    <property type="term" value="P:potassium ion transport"/>
    <property type="evidence" value="ECO:0007669"/>
    <property type="project" value="UniProtKB-KW"/>
</dbReference>
<evidence type="ECO:0000256" key="12">
    <source>
        <dbReference type="SAM" id="Phobius"/>
    </source>
</evidence>
<accession>A0A9Q0G323</accession>
<dbReference type="GO" id="GO:0006814">
    <property type="term" value="P:sodium ion transport"/>
    <property type="evidence" value="ECO:0007669"/>
    <property type="project" value="UniProtKB-KW"/>
</dbReference>
<evidence type="ECO:0000256" key="11">
    <source>
        <dbReference type="ARBA" id="ARBA00038187"/>
    </source>
</evidence>
<feature type="transmembrane region" description="Helical" evidence="12">
    <location>
        <begin position="348"/>
        <end position="366"/>
    </location>
</feature>
<protein>
    <recommendedName>
        <fullName evidence="13">Sodium/calcium exchanger membrane region domain-containing protein</fullName>
    </recommendedName>
</protein>
<dbReference type="Gene3D" id="1.20.1420.30">
    <property type="entry name" value="NCX, central ion-binding region"/>
    <property type="match status" value="2"/>
</dbReference>
<keyword evidence="10" id="KW-0406">Ion transport</keyword>
<reference evidence="14" key="2">
    <citation type="journal article" date="2023" name="Plants (Basel)">
        <title>Annotation of the Turnera subulata (Passifloraceae) Draft Genome Reveals the S-Locus Evolved after the Divergence of Turneroideae from Passifloroideae in a Stepwise Manner.</title>
        <authorList>
            <person name="Henning P.M."/>
            <person name="Roalson E.H."/>
            <person name="Mir W."/>
            <person name="McCubbin A.G."/>
            <person name="Shore J.S."/>
        </authorList>
    </citation>
    <scope>NUCLEOTIDE SEQUENCE</scope>
    <source>
        <strain evidence="14">F60SS</strain>
    </source>
</reference>
<feature type="transmembrane region" description="Helical" evidence="12">
    <location>
        <begin position="477"/>
        <end position="499"/>
    </location>
</feature>
<evidence type="ECO:0000259" key="13">
    <source>
        <dbReference type="Pfam" id="PF01699"/>
    </source>
</evidence>
<dbReference type="PANTHER" id="PTHR12266:SF18">
    <property type="entry name" value="CATION_CALCIUM EXCHANGER 2"/>
    <property type="match status" value="1"/>
</dbReference>
<feature type="transmembrane region" description="Helical" evidence="12">
    <location>
        <begin position="545"/>
        <end position="566"/>
    </location>
</feature>
<evidence type="ECO:0000313" key="15">
    <source>
        <dbReference type="Proteomes" id="UP001141552"/>
    </source>
</evidence>
<sequence length="581" mass="63709">MGTFISVSGGFKRCIIFLNISFLFLACLFLVLQLNSSEFLALNGRQSFKESSQPGCRGLQSLDSFEAKCSYLKSKNPCVSQGYIDYLSLFYCNFHRFPMLGHCFLFLWLLVLFYLLGNTASEYFCSSLENLSKLLKLSPTISGVTLLSLGNGAPDVFASLVSFMGNGTSDIGFNTAMGGASFVTCVVVGVISILVRRKHIRVNKEAFVRDICFFLLVLASLVFLLLRGKINIWGAMGFLLMYVVYVIVVYISDRHWNNVAKDSQVDVDSSCGSDLAVPILSRMEKGEMDLNVLDVLDPDAEPGMNRCCFCLKLRPPYTTIVFILEMPLYLPRRLTIPVVCQRRWSKPIAVISVTLAPILLSILWNAQEKYATSDITLLAYGIGVSIGLAFGVLAYFTTEDSCPPKKFSVLWLAAGFLMSVIWSYITAQELVALLVSLGYLFGISPSILGLTVLAWGNSLGDLVTNLTMALNGGPEGAQVAISGCYAGPIFNFLFGMGLSLAASCWRSYPSSVEIQRNPYLLETVGFLVGGLLWAFVILRRRNMRLDGILGAGLLAIYMISMSLRLIQTAGNPESLSSVSPS</sequence>
<evidence type="ECO:0000256" key="4">
    <source>
        <dbReference type="ARBA" id="ARBA00022538"/>
    </source>
</evidence>
<dbReference type="GO" id="GO:0016020">
    <property type="term" value="C:membrane"/>
    <property type="evidence" value="ECO:0007669"/>
    <property type="project" value="UniProtKB-SubCell"/>
</dbReference>
<keyword evidence="9 12" id="KW-0472">Membrane</keyword>
<keyword evidence="3" id="KW-0050">Antiport</keyword>
<feature type="transmembrane region" description="Helical" evidence="12">
    <location>
        <begin position="207"/>
        <end position="226"/>
    </location>
</feature>
<evidence type="ECO:0000256" key="7">
    <source>
        <dbReference type="ARBA" id="ARBA00022989"/>
    </source>
</evidence>
<keyword evidence="8" id="KW-0915">Sodium</keyword>
<keyword evidence="4" id="KW-0633">Potassium transport</keyword>
<feature type="transmembrane region" description="Helical" evidence="12">
    <location>
        <begin position="176"/>
        <end position="195"/>
    </location>
</feature>
<comment type="similarity">
    <text evidence="11">Belongs to the Ca(2+):cation antiporter (CaCA) (TC 2.A.19) family. Cation/calcium exchanger (CCX) subfamily.</text>
</comment>
<dbReference type="InterPro" id="IPR004837">
    <property type="entry name" value="NaCa_Exmemb"/>
</dbReference>
<keyword evidence="5 12" id="KW-0812">Transmembrane</keyword>
<dbReference type="Proteomes" id="UP001141552">
    <property type="component" value="Unassembled WGS sequence"/>
</dbReference>
<keyword evidence="6" id="KW-0630">Potassium</keyword>
<reference evidence="14" key="1">
    <citation type="submission" date="2022-02" db="EMBL/GenBank/DDBJ databases">
        <authorList>
            <person name="Henning P.M."/>
            <person name="McCubbin A.G."/>
            <person name="Shore J.S."/>
        </authorList>
    </citation>
    <scope>NUCLEOTIDE SEQUENCE</scope>
    <source>
        <strain evidence="14">F60SS</strain>
        <tissue evidence="14">Leaves</tissue>
    </source>
</reference>
<dbReference type="EMBL" id="JAKUCV010002775">
    <property type="protein sequence ID" value="KAJ4841449.1"/>
    <property type="molecule type" value="Genomic_DNA"/>
</dbReference>
<name>A0A9Q0G323_9ROSI</name>
<organism evidence="14 15">
    <name type="scientific">Turnera subulata</name>
    <dbReference type="NCBI Taxonomy" id="218843"/>
    <lineage>
        <taxon>Eukaryota</taxon>
        <taxon>Viridiplantae</taxon>
        <taxon>Streptophyta</taxon>
        <taxon>Embryophyta</taxon>
        <taxon>Tracheophyta</taxon>
        <taxon>Spermatophyta</taxon>
        <taxon>Magnoliopsida</taxon>
        <taxon>eudicotyledons</taxon>
        <taxon>Gunneridae</taxon>
        <taxon>Pentapetalae</taxon>
        <taxon>rosids</taxon>
        <taxon>fabids</taxon>
        <taxon>Malpighiales</taxon>
        <taxon>Passifloraceae</taxon>
        <taxon>Turnera</taxon>
    </lineage>
</organism>
<dbReference type="PANTHER" id="PTHR12266">
    <property type="entry name" value="NA+/CA2+ K+ INDEPENDENT EXCHANGER"/>
    <property type="match status" value="1"/>
</dbReference>